<dbReference type="AlphaFoldDB" id="A0A8C8ZU38"/>
<reference evidence="2" key="1">
    <citation type="submission" date="2025-08" db="UniProtKB">
        <authorList>
            <consortium name="Ensembl"/>
        </authorList>
    </citation>
    <scope>IDENTIFICATION</scope>
</reference>
<keyword evidence="3" id="KW-1185">Reference proteome</keyword>
<organism evidence="2 3">
    <name type="scientific">Prolemur simus</name>
    <name type="common">Greater bamboo lemur</name>
    <name type="synonym">Hapalemur simus</name>
    <dbReference type="NCBI Taxonomy" id="1328070"/>
    <lineage>
        <taxon>Eukaryota</taxon>
        <taxon>Metazoa</taxon>
        <taxon>Chordata</taxon>
        <taxon>Craniata</taxon>
        <taxon>Vertebrata</taxon>
        <taxon>Euteleostomi</taxon>
        <taxon>Mammalia</taxon>
        <taxon>Eutheria</taxon>
        <taxon>Euarchontoglires</taxon>
        <taxon>Primates</taxon>
        <taxon>Strepsirrhini</taxon>
        <taxon>Lemuriformes</taxon>
        <taxon>Lemuridae</taxon>
        <taxon>Prolemur</taxon>
    </lineage>
</organism>
<evidence type="ECO:0000313" key="2">
    <source>
        <dbReference type="Ensembl" id="ENSPSMP00000022136.1"/>
    </source>
</evidence>
<evidence type="ECO:0000256" key="1">
    <source>
        <dbReference type="SAM" id="MobiDB-lite"/>
    </source>
</evidence>
<dbReference type="Proteomes" id="UP000694414">
    <property type="component" value="Unplaced"/>
</dbReference>
<dbReference type="Ensembl" id="ENSPSMT00000025691.1">
    <property type="protein sequence ID" value="ENSPSMP00000022136.1"/>
    <property type="gene ID" value="ENSPSMG00000015654.1"/>
</dbReference>
<name>A0A8C8ZU38_PROSS</name>
<reference evidence="2" key="2">
    <citation type="submission" date="2025-09" db="UniProtKB">
        <authorList>
            <consortium name="Ensembl"/>
        </authorList>
    </citation>
    <scope>IDENTIFICATION</scope>
</reference>
<evidence type="ECO:0000313" key="3">
    <source>
        <dbReference type="Proteomes" id="UP000694414"/>
    </source>
</evidence>
<feature type="compositionally biased region" description="Polar residues" evidence="1">
    <location>
        <begin position="1"/>
        <end position="13"/>
    </location>
</feature>
<protein>
    <submittedName>
        <fullName evidence="2">Uncharacterized protein</fullName>
    </submittedName>
</protein>
<feature type="region of interest" description="Disordered" evidence="1">
    <location>
        <begin position="1"/>
        <end position="42"/>
    </location>
</feature>
<sequence length="80" mass="8652">SRRGATSASQMPWTQPREPRRQCLSSGSVKTTALPERQGTLRKPDTCRQALGARVLPACHLPTCPLTLILHTRPGAALPP</sequence>
<proteinExistence type="predicted"/>
<accession>A0A8C8ZU38</accession>